<proteinExistence type="inferred from homology"/>
<evidence type="ECO:0000256" key="5">
    <source>
        <dbReference type="SAM" id="MobiDB-lite"/>
    </source>
</evidence>
<dbReference type="InterPro" id="IPR009003">
    <property type="entry name" value="Peptidase_S1_PA"/>
</dbReference>
<evidence type="ECO:0000256" key="4">
    <source>
        <dbReference type="ARBA" id="ARBA00022825"/>
    </source>
</evidence>
<evidence type="ECO:0000256" key="1">
    <source>
        <dbReference type="ARBA" id="ARBA00010541"/>
    </source>
</evidence>
<keyword evidence="9" id="KW-1185">Reference proteome</keyword>
<dbReference type="PANTHER" id="PTHR43343:SF3">
    <property type="entry name" value="PROTEASE DO-LIKE 8, CHLOROPLASTIC"/>
    <property type="match status" value="1"/>
</dbReference>
<protein>
    <submittedName>
        <fullName evidence="8">Trypsin-like peptidase domain-containing protein</fullName>
    </submittedName>
</protein>
<dbReference type="Gene3D" id="2.30.42.10">
    <property type="match status" value="1"/>
</dbReference>
<accession>A0ABT7UXI7</accession>
<dbReference type="InterPro" id="IPR001940">
    <property type="entry name" value="Peptidase_S1C"/>
</dbReference>
<comment type="caution">
    <text evidence="8">The sequence shown here is derived from an EMBL/GenBank/DDBJ whole genome shotgun (WGS) entry which is preliminary data.</text>
</comment>
<dbReference type="InterPro" id="IPR043504">
    <property type="entry name" value="Peptidase_S1_PA_chymotrypsin"/>
</dbReference>
<feature type="domain" description="PDZ" evidence="7">
    <location>
        <begin position="314"/>
        <end position="402"/>
    </location>
</feature>
<dbReference type="EMBL" id="JAUDDW010000002">
    <property type="protein sequence ID" value="MDM8265727.1"/>
    <property type="molecule type" value="Genomic_DNA"/>
</dbReference>
<evidence type="ECO:0000256" key="2">
    <source>
        <dbReference type="ARBA" id="ARBA00022670"/>
    </source>
</evidence>
<dbReference type="SUPFAM" id="SSF50156">
    <property type="entry name" value="PDZ domain-like"/>
    <property type="match status" value="1"/>
</dbReference>
<dbReference type="SMART" id="SM00228">
    <property type="entry name" value="PDZ"/>
    <property type="match status" value="1"/>
</dbReference>
<keyword evidence="3" id="KW-0378">Hydrolase</keyword>
<dbReference type="Gene3D" id="2.40.10.10">
    <property type="entry name" value="Trypsin-like serine proteases"/>
    <property type="match status" value="2"/>
</dbReference>
<dbReference type="InterPro" id="IPR036034">
    <property type="entry name" value="PDZ_sf"/>
</dbReference>
<keyword evidence="4" id="KW-0720">Serine protease</keyword>
<feature type="region of interest" description="Disordered" evidence="5">
    <location>
        <begin position="45"/>
        <end position="68"/>
    </location>
</feature>
<evidence type="ECO:0000313" key="9">
    <source>
        <dbReference type="Proteomes" id="UP001529343"/>
    </source>
</evidence>
<dbReference type="InterPro" id="IPR051201">
    <property type="entry name" value="Chloro_Bact_Ser_Proteases"/>
</dbReference>
<reference evidence="9" key="1">
    <citation type="submission" date="2023-06" db="EMBL/GenBank/DDBJ databases">
        <title>Identification and characterization of horizontal gene transfer across gut microbiota members of farm animals based on homology search.</title>
        <authorList>
            <person name="Zeman M."/>
            <person name="Kubasova T."/>
            <person name="Jahodarova E."/>
            <person name="Nykrynova M."/>
            <person name="Rychlik I."/>
        </authorList>
    </citation>
    <scope>NUCLEOTIDE SEQUENCE [LARGE SCALE GENOMIC DNA]</scope>
    <source>
        <strain evidence="9">161_Gplus</strain>
    </source>
</reference>
<keyword evidence="6" id="KW-0812">Transmembrane</keyword>
<dbReference type="SUPFAM" id="SSF50494">
    <property type="entry name" value="Trypsin-like serine proteases"/>
    <property type="match status" value="1"/>
</dbReference>
<gene>
    <name evidence="8" type="ORF">QUW44_00885</name>
</gene>
<keyword evidence="2" id="KW-0645">Protease</keyword>
<feature type="transmembrane region" description="Helical" evidence="6">
    <location>
        <begin position="15"/>
        <end position="41"/>
    </location>
</feature>
<reference evidence="8 9" key="2">
    <citation type="submission" date="2023-06" db="EMBL/GenBank/DDBJ databases">
        <authorList>
            <person name="Zeman M."/>
            <person name="Kubasova T."/>
            <person name="Jahodarova E."/>
            <person name="Nykrynova M."/>
            <person name="Rychlik I."/>
        </authorList>
    </citation>
    <scope>NUCLEOTIDE SEQUENCE [LARGE SCALE GENOMIC DNA]</scope>
    <source>
        <strain evidence="8 9">161_Gplus</strain>
    </source>
</reference>
<keyword evidence="6" id="KW-1133">Transmembrane helix</keyword>
<dbReference type="PRINTS" id="PR00834">
    <property type="entry name" value="PROTEASES2C"/>
</dbReference>
<dbReference type="Pfam" id="PF13365">
    <property type="entry name" value="Trypsin_2"/>
    <property type="match status" value="1"/>
</dbReference>
<feature type="compositionally biased region" description="Polar residues" evidence="5">
    <location>
        <begin position="47"/>
        <end position="64"/>
    </location>
</feature>
<organism evidence="8 9">
    <name type="scientific">Limosilactobacillus pontis</name>
    <dbReference type="NCBI Taxonomy" id="35787"/>
    <lineage>
        <taxon>Bacteria</taxon>
        <taxon>Bacillati</taxon>
        <taxon>Bacillota</taxon>
        <taxon>Bacilli</taxon>
        <taxon>Lactobacillales</taxon>
        <taxon>Lactobacillaceae</taxon>
        <taxon>Limosilactobacillus</taxon>
    </lineage>
</organism>
<dbReference type="InterPro" id="IPR001478">
    <property type="entry name" value="PDZ"/>
</dbReference>
<dbReference type="Proteomes" id="UP001529343">
    <property type="component" value="Unassembled WGS sequence"/>
</dbReference>
<dbReference type="CDD" id="cd06781">
    <property type="entry name" value="cpPDZ_BsHtra-like"/>
    <property type="match status" value="1"/>
</dbReference>
<comment type="similarity">
    <text evidence="1">Belongs to the peptidase S1C family.</text>
</comment>
<dbReference type="PANTHER" id="PTHR43343">
    <property type="entry name" value="PEPTIDASE S12"/>
    <property type="match status" value="1"/>
</dbReference>
<dbReference type="Pfam" id="PF13180">
    <property type="entry name" value="PDZ_2"/>
    <property type="match status" value="1"/>
</dbReference>
<evidence type="ECO:0000256" key="6">
    <source>
        <dbReference type="SAM" id="Phobius"/>
    </source>
</evidence>
<evidence type="ECO:0000313" key="8">
    <source>
        <dbReference type="EMBL" id="MDM8265727.1"/>
    </source>
</evidence>
<evidence type="ECO:0000259" key="7">
    <source>
        <dbReference type="SMART" id="SM00228"/>
    </source>
</evidence>
<feature type="region of interest" description="Disordered" evidence="5">
    <location>
        <begin position="407"/>
        <end position="429"/>
    </location>
</feature>
<dbReference type="RefSeq" id="WP_289585646.1">
    <property type="nucleotide sequence ID" value="NZ_JAUDDW010000002.1"/>
</dbReference>
<sequence length="429" mass="44096">MDNNNQRSPRRTNRFWLKVAGVGLVAGLIGGGVAVGVGGAVQHHENVTSTRVPSGSNKSGGTKVNKNKADLNGAATKAYDSVQGAVVSVINKQEVQQNSGMGIFGLYANGGDSSSSNSGNSGKLQTASEGSGVIYKKDGRTAYIVTNNHVVKGSNALQVILSNGKKVDAQLVGTDSATDLAVLKINAANVTTVAQFGNSNSIAAGQDVLAIGSPMGSEYANTVTKGIVSAKNRTLKAGTDGTLTSVIQTDAAINSGNSGGPLINMAGQVIGINSMKLSSDNEGSSIEGMGFAIPSNEVVSIINQLIKNGKIDRPALGIGMVDLSNVTTDQQQSVLKLPSNVNKGVVVMQVESGSAADSAGVKQYDVITQLGDTKVTNANTLRAALYKYKVGDSAKVTYYRNGKQQTSTVHLTKASSGDNNQSSQQDDGQ</sequence>
<evidence type="ECO:0000256" key="3">
    <source>
        <dbReference type="ARBA" id="ARBA00022801"/>
    </source>
</evidence>
<keyword evidence="6" id="KW-0472">Membrane</keyword>
<name>A0ABT7UXI7_9LACO</name>
<feature type="compositionally biased region" description="Low complexity" evidence="5">
    <location>
        <begin position="415"/>
        <end position="429"/>
    </location>
</feature>